<keyword evidence="1" id="KW-0862">Zinc</keyword>
<dbReference type="Pfam" id="PF13639">
    <property type="entry name" value="zf-RING_2"/>
    <property type="match status" value="1"/>
</dbReference>
<evidence type="ECO:0000259" key="3">
    <source>
        <dbReference type="PROSITE" id="PS50089"/>
    </source>
</evidence>
<organism evidence="4 5">
    <name type="scientific">Blepharisma stoltei</name>
    <dbReference type="NCBI Taxonomy" id="1481888"/>
    <lineage>
        <taxon>Eukaryota</taxon>
        <taxon>Sar</taxon>
        <taxon>Alveolata</taxon>
        <taxon>Ciliophora</taxon>
        <taxon>Postciliodesmatophora</taxon>
        <taxon>Heterotrichea</taxon>
        <taxon>Heterotrichida</taxon>
        <taxon>Blepharismidae</taxon>
        <taxon>Blepharisma</taxon>
    </lineage>
</organism>
<evidence type="ECO:0000256" key="2">
    <source>
        <dbReference type="SAM" id="Phobius"/>
    </source>
</evidence>
<keyword evidence="2" id="KW-0812">Transmembrane</keyword>
<keyword evidence="1" id="KW-0863">Zinc-finger</keyword>
<keyword evidence="5" id="KW-1185">Reference proteome</keyword>
<dbReference type="InterPro" id="IPR013083">
    <property type="entry name" value="Znf_RING/FYVE/PHD"/>
</dbReference>
<dbReference type="GO" id="GO:0008270">
    <property type="term" value="F:zinc ion binding"/>
    <property type="evidence" value="ECO:0007669"/>
    <property type="project" value="UniProtKB-KW"/>
</dbReference>
<dbReference type="PROSITE" id="PS50089">
    <property type="entry name" value="ZF_RING_2"/>
    <property type="match status" value="1"/>
</dbReference>
<dbReference type="InterPro" id="IPR047126">
    <property type="entry name" value="RNF141-like"/>
</dbReference>
<name>A0AAU9J0L9_9CILI</name>
<dbReference type="PANTHER" id="PTHR12109:SF5">
    <property type="entry name" value="RING-TYPE DOMAIN-CONTAINING PROTEIN"/>
    <property type="match status" value="1"/>
</dbReference>
<dbReference type="EMBL" id="CAJZBQ010000017">
    <property type="protein sequence ID" value="CAG9317086.1"/>
    <property type="molecule type" value="Genomic_DNA"/>
</dbReference>
<keyword evidence="1" id="KW-0479">Metal-binding</keyword>
<reference evidence="4" key="1">
    <citation type="submission" date="2021-09" db="EMBL/GenBank/DDBJ databases">
        <authorList>
            <consortium name="AG Swart"/>
            <person name="Singh M."/>
            <person name="Singh A."/>
            <person name="Seah K."/>
            <person name="Emmerich C."/>
        </authorList>
    </citation>
    <scope>NUCLEOTIDE SEQUENCE</scope>
    <source>
        <strain evidence="4">ATCC30299</strain>
    </source>
</reference>
<dbReference type="PANTHER" id="PTHR12109">
    <property type="entry name" value="RING FINGER PROTEIN 141-RELATED"/>
    <property type="match status" value="1"/>
</dbReference>
<sequence length="238" mass="27298">MSEIYFPTQLQHPQPQSRSSIRFFNILYSAYTIAKIGCIIGVLSADGSKCPGLLYVYLLILAATEVYELVFFLLLSLHRYCMHVNISSFFIRTGQISYECFRLLITAALAAEVYKEPSVIRYASGIFSLILIMTGFLKYVIIVLIGIPYLFFYRRIFDESNNSRLQTVDGTHVSEHELDEYIGPMPQGEICSICYEETNSSSPWIVLRCKHGFHRHCLKYWVLIKGSCPVCRTPIKED</sequence>
<dbReference type="AlphaFoldDB" id="A0AAU9J0L9"/>
<keyword evidence="2" id="KW-0472">Membrane</keyword>
<dbReference type="SUPFAM" id="SSF57850">
    <property type="entry name" value="RING/U-box"/>
    <property type="match status" value="1"/>
</dbReference>
<feature type="transmembrane region" description="Helical" evidence="2">
    <location>
        <begin position="21"/>
        <end position="43"/>
    </location>
</feature>
<evidence type="ECO:0000313" key="5">
    <source>
        <dbReference type="Proteomes" id="UP001162131"/>
    </source>
</evidence>
<comment type="caution">
    <text evidence="4">The sequence shown here is derived from an EMBL/GenBank/DDBJ whole genome shotgun (WGS) entry which is preliminary data.</text>
</comment>
<feature type="transmembrane region" description="Helical" evidence="2">
    <location>
        <begin position="55"/>
        <end position="75"/>
    </location>
</feature>
<evidence type="ECO:0000256" key="1">
    <source>
        <dbReference type="PROSITE-ProRule" id="PRU00175"/>
    </source>
</evidence>
<feature type="domain" description="RING-type" evidence="3">
    <location>
        <begin position="191"/>
        <end position="232"/>
    </location>
</feature>
<feature type="transmembrane region" description="Helical" evidence="2">
    <location>
        <begin position="126"/>
        <end position="152"/>
    </location>
</feature>
<keyword evidence="2" id="KW-1133">Transmembrane helix</keyword>
<evidence type="ECO:0000313" key="4">
    <source>
        <dbReference type="EMBL" id="CAG9317086.1"/>
    </source>
</evidence>
<dbReference type="SMART" id="SM00184">
    <property type="entry name" value="RING"/>
    <property type="match status" value="1"/>
</dbReference>
<dbReference type="Gene3D" id="3.30.40.10">
    <property type="entry name" value="Zinc/RING finger domain, C3HC4 (zinc finger)"/>
    <property type="match status" value="1"/>
</dbReference>
<dbReference type="Proteomes" id="UP001162131">
    <property type="component" value="Unassembled WGS sequence"/>
</dbReference>
<dbReference type="InterPro" id="IPR001841">
    <property type="entry name" value="Znf_RING"/>
</dbReference>
<accession>A0AAU9J0L9</accession>
<protein>
    <recommendedName>
        <fullName evidence="3">RING-type domain-containing protein</fullName>
    </recommendedName>
</protein>
<proteinExistence type="predicted"/>
<gene>
    <name evidence="4" type="ORF">BSTOLATCC_MIC17708</name>
</gene>